<evidence type="ECO:0000256" key="1">
    <source>
        <dbReference type="ARBA" id="ARBA00000085"/>
    </source>
</evidence>
<evidence type="ECO:0000256" key="3">
    <source>
        <dbReference type="ARBA" id="ARBA00022553"/>
    </source>
</evidence>
<dbReference type="SUPFAM" id="SSF47384">
    <property type="entry name" value="Homodimeric domain of signal transducing histidine kinase"/>
    <property type="match status" value="1"/>
</dbReference>
<keyword evidence="3" id="KW-0597">Phosphoprotein</keyword>
<dbReference type="SMART" id="SM00388">
    <property type="entry name" value="HisKA"/>
    <property type="match status" value="1"/>
</dbReference>
<dbReference type="GO" id="GO:0000155">
    <property type="term" value="F:phosphorelay sensor kinase activity"/>
    <property type="evidence" value="ECO:0007669"/>
    <property type="project" value="InterPro"/>
</dbReference>
<keyword evidence="11" id="KW-0472">Membrane</keyword>
<keyword evidence="9" id="KW-0902">Two-component regulatory system</keyword>
<name>A0A368WDG3_9BACL</name>
<dbReference type="PANTHER" id="PTHR43065:SF34">
    <property type="entry name" value="SPORULATION KINASE A"/>
    <property type="match status" value="1"/>
</dbReference>
<dbReference type="CDD" id="cd00130">
    <property type="entry name" value="PAS"/>
    <property type="match status" value="1"/>
</dbReference>
<dbReference type="NCBIfam" id="TIGR00229">
    <property type="entry name" value="sensory_box"/>
    <property type="match status" value="1"/>
</dbReference>
<dbReference type="EC" id="2.7.13.3" evidence="2"/>
<proteinExistence type="predicted"/>
<evidence type="ECO:0000256" key="4">
    <source>
        <dbReference type="ARBA" id="ARBA00022679"/>
    </source>
</evidence>
<sequence>MSFYEQIHTEKKGKNMGSNRQKKSHGNLEILKIVLIFTFITGLWIVFTDSILFIFFKEAEIITRLQTIKGCLFILIMAWMLYLLMKRNNFKRNQIEEMLRDSESRYRRIIKLSPEPITIHSDGILIYANDAALKIVGAAKVEEVIGKPFFDFLHPDYHEKEKERHQSMTSIEDRLEGFEQKIIRLDGEIIEVETSSICIDEYLGKPVIQNVMKDITERKRTDEMLRKSEKLSVVGQLAAGVAHEIRNPLTSLKGFLQLLNSKNLGHNKYFDIMQAEIERINFIVNEFMIVSNPQVVRSQEEKNLESILENIVLLLGAQANLINVQIATEFESDIPLIKCDENQLKQVFINILKNALEAMDSGGVILIQVKNIQPNKILIRFIDQGIGIPEEQIPKLGEPFHSTKEYGTGLGLMVTNKIIEGHRGSMSIKSKVNQGTTVDIILPIE</sequence>
<comment type="caution">
    <text evidence="15">The sequence shown here is derived from an EMBL/GenBank/DDBJ whole genome shotgun (WGS) entry which is preliminary data.</text>
</comment>
<evidence type="ECO:0000256" key="7">
    <source>
        <dbReference type="ARBA" id="ARBA00022840"/>
    </source>
</evidence>
<dbReference type="PROSITE" id="PS50112">
    <property type="entry name" value="PAS"/>
    <property type="match status" value="1"/>
</dbReference>
<dbReference type="SMART" id="SM00387">
    <property type="entry name" value="HATPase_c"/>
    <property type="match status" value="1"/>
</dbReference>
<dbReference type="SUPFAM" id="SSF55874">
    <property type="entry name" value="ATPase domain of HSP90 chaperone/DNA topoisomerase II/histidine kinase"/>
    <property type="match status" value="1"/>
</dbReference>
<dbReference type="PROSITE" id="PS50113">
    <property type="entry name" value="PAC"/>
    <property type="match status" value="1"/>
</dbReference>
<protein>
    <recommendedName>
        <fullName evidence="2">histidine kinase</fullName>
        <ecNumber evidence="2">2.7.13.3</ecNumber>
    </recommendedName>
</protein>
<evidence type="ECO:0000259" key="13">
    <source>
        <dbReference type="PROSITE" id="PS50112"/>
    </source>
</evidence>
<dbReference type="CDD" id="cd00082">
    <property type="entry name" value="HisKA"/>
    <property type="match status" value="1"/>
</dbReference>
<evidence type="ECO:0000256" key="5">
    <source>
        <dbReference type="ARBA" id="ARBA00022741"/>
    </source>
</evidence>
<dbReference type="InterPro" id="IPR036097">
    <property type="entry name" value="HisK_dim/P_sf"/>
</dbReference>
<dbReference type="GO" id="GO:0030435">
    <property type="term" value="P:sporulation resulting in formation of a cellular spore"/>
    <property type="evidence" value="ECO:0007669"/>
    <property type="project" value="UniProtKB-KW"/>
</dbReference>
<dbReference type="InterPro" id="IPR000700">
    <property type="entry name" value="PAS-assoc_C"/>
</dbReference>
<feature type="region of interest" description="Disordered" evidence="10">
    <location>
        <begin position="1"/>
        <end position="22"/>
    </location>
</feature>
<organism evidence="15 16">
    <name type="scientific">Paenibacillus prosopidis</name>
    <dbReference type="NCBI Taxonomy" id="630520"/>
    <lineage>
        <taxon>Bacteria</taxon>
        <taxon>Bacillati</taxon>
        <taxon>Bacillota</taxon>
        <taxon>Bacilli</taxon>
        <taxon>Bacillales</taxon>
        <taxon>Paenibacillaceae</taxon>
        <taxon>Paenibacillus</taxon>
    </lineage>
</organism>
<dbReference type="InterPro" id="IPR013767">
    <property type="entry name" value="PAS_fold"/>
</dbReference>
<dbReference type="PROSITE" id="PS50109">
    <property type="entry name" value="HIS_KIN"/>
    <property type="match status" value="1"/>
</dbReference>
<dbReference type="Pfam" id="PF00989">
    <property type="entry name" value="PAS"/>
    <property type="match status" value="1"/>
</dbReference>
<keyword evidence="16" id="KW-1185">Reference proteome</keyword>
<dbReference type="GO" id="GO:0006355">
    <property type="term" value="P:regulation of DNA-templated transcription"/>
    <property type="evidence" value="ECO:0007669"/>
    <property type="project" value="InterPro"/>
</dbReference>
<dbReference type="InterPro" id="IPR000014">
    <property type="entry name" value="PAS"/>
</dbReference>
<dbReference type="InterPro" id="IPR005467">
    <property type="entry name" value="His_kinase_dom"/>
</dbReference>
<dbReference type="FunFam" id="1.10.287.130:FF:000040">
    <property type="entry name" value="PAS domain-containing sensor histidine kinase"/>
    <property type="match status" value="1"/>
</dbReference>
<keyword evidence="11" id="KW-1133">Transmembrane helix</keyword>
<reference evidence="15 16" key="1">
    <citation type="submission" date="2018-07" db="EMBL/GenBank/DDBJ databases">
        <title>Genomic Encyclopedia of Type Strains, Phase III (KMG-III): the genomes of soil and plant-associated and newly described type strains.</title>
        <authorList>
            <person name="Whitman W."/>
        </authorList>
    </citation>
    <scope>NUCLEOTIDE SEQUENCE [LARGE SCALE GENOMIC DNA]</scope>
    <source>
        <strain evidence="15 16">CECT 7506</strain>
    </source>
</reference>
<dbReference type="EMBL" id="QPJD01000001">
    <property type="protein sequence ID" value="RCW51744.1"/>
    <property type="molecule type" value="Genomic_DNA"/>
</dbReference>
<evidence type="ECO:0000256" key="6">
    <source>
        <dbReference type="ARBA" id="ARBA00022777"/>
    </source>
</evidence>
<dbReference type="RefSeq" id="WP_114378012.1">
    <property type="nucleotide sequence ID" value="NZ_QPJD01000001.1"/>
</dbReference>
<evidence type="ECO:0000313" key="16">
    <source>
        <dbReference type="Proteomes" id="UP000252415"/>
    </source>
</evidence>
<evidence type="ECO:0000259" key="14">
    <source>
        <dbReference type="PROSITE" id="PS50113"/>
    </source>
</evidence>
<dbReference type="InterPro" id="IPR003661">
    <property type="entry name" value="HisK_dim/P_dom"/>
</dbReference>
<evidence type="ECO:0000259" key="12">
    <source>
        <dbReference type="PROSITE" id="PS50109"/>
    </source>
</evidence>
<evidence type="ECO:0000256" key="2">
    <source>
        <dbReference type="ARBA" id="ARBA00012438"/>
    </source>
</evidence>
<keyword evidence="11" id="KW-0812">Transmembrane</keyword>
<dbReference type="SUPFAM" id="SSF55785">
    <property type="entry name" value="PYP-like sensor domain (PAS domain)"/>
    <property type="match status" value="1"/>
</dbReference>
<evidence type="ECO:0000256" key="8">
    <source>
        <dbReference type="ARBA" id="ARBA00022969"/>
    </source>
</evidence>
<dbReference type="InterPro" id="IPR004358">
    <property type="entry name" value="Sig_transdc_His_kin-like_C"/>
</dbReference>
<keyword evidence="8" id="KW-0749">Sporulation</keyword>
<keyword evidence="6" id="KW-0418">Kinase</keyword>
<keyword evidence="5" id="KW-0547">Nucleotide-binding</keyword>
<evidence type="ECO:0000256" key="11">
    <source>
        <dbReference type="SAM" id="Phobius"/>
    </source>
</evidence>
<dbReference type="OrthoDB" id="9815750at2"/>
<comment type="catalytic activity">
    <reaction evidence="1">
        <text>ATP + protein L-histidine = ADP + protein N-phospho-L-histidine.</text>
        <dbReference type="EC" id="2.7.13.3"/>
    </reaction>
</comment>
<feature type="domain" description="PAS" evidence="13">
    <location>
        <begin position="102"/>
        <end position="172"/>
    </location>
</feature>
<feature type="transmembrane region" description="Helical" evidence="11">
    <location>
        <begin position="67"/>
        <end position="85"/>
    </location>
</feature>
<evidence type="ECO:0000256" key="10">
    <source>
        <dbReference type="SAM" id="MobiDB-lite"/>
    </source>
</evidence>
<dbReference type="InterPro" id="IPR036890">
    <property type="entry name" value="HATPase_C_sf"/>
</dbReference>
<dbReference type="Gene3D" id="3.30.450.20">
    <property type="entry name" value="PAS domain"/>
    <property type="match status" value="1"/>
</dbReference>
<dbReference type="PANTHER" id="PTHR43065">
    <property type="entry name" value="SENSOR HISTIDINE KINASE"/>
    <property type="match status" value="1"/>
</dbReference>
<dbReference type="AlphaFoldDB" id="A0A368WDG3"/>
<feature type="domain" description="Histidine kinase" evidence="12">
    <location>
        <begin position="240"/>
        <end position="445"/>
    </location>
</feature>
<dbReference type="Pfam" id="PF00512">
    <property type="entry name" value="HisKA"/>
    <property type="match status" value="1"/>
</dbReference>
<dbReference type="PRINTS" id="PR00344">
    <property type="entry name" value="BCTRLSENSOR"/>
</dbReference>
<dbReference type="Pfam" id="PF02518">
    <property type="entry name" value="HATPase_c"/>
    <property type="match status" value="1"/>
</dbReference>
<gene>
    <name evidence="15" type="ORF">DFP97_10186</name>
</gene>
<evidence type="ECO:0000313" key="15">
    <source>
        <dbReference type="EMBL" id="RCW51744.1"/>
    </source>
</evidence>
<dbReference type="InterPro" id="IPR035965">
    <property type="entry name" value="PAS-like_dom_sf"/>
</dbReference>
<keyword evidence="4" id="KW-0808">Transferase</keyword>
<keyword evidence="7" id="KW-0067">ATP-binding</keyword>
<dbReference type="InterPro" id="IPR003594">
    <property type="entry name" value="HATPase_dom"/>
</dbReference>
<dbReference type="SMART" id="SM00091">
    <property type="entry name" value="PAS"/>
    <property type="match status" value="1"/>
</dbReference>
<dbReference type="GO" id="GO:0005524">
    <property type="term" value="F:ATP binding"/>
    <property type="evidence" value="ECO:0007669"/>
    <property type="project" value="UniProtKB-KW"/>
</dbReference>
<accession>A0A368WDG3</accession>
<dbReference type="Gene3D" id="1.10.287.130">
    <property type="match status" value="1"/>
</dbReference>
<dbReference type="Proteomes" id="UP000252415">
    <property type="component" value="Unassembled WGS sequence"/>
</dbReference>
<dbReference type="Gene3D" id="3.30.565.10">
    <property type="entry name" value="Histidine kinase-like ATPase, C-terminal domain"/>
    <property type="match status" value="1"/>
</dbReference>
<evidence type="ECO:0000256" key="9">
    <source>
        <dbReference type="ARBA" id="ARBA00023012"/>
    </source>
</evidence>
<feature type="transmembrane region" description="Helical" evidence="11">
    <location>
        <begin position="30"/>
        <end position="55"/>
    </location>
</feature>
<feature type="domain" description="PAC" evidence="14">
    <location>
        <begin position="176"/>
        <end position="227"/>
    </location>
</feature>